<evidence type="ECO:0000313" key="1">
    <source>
        <dbReference type="EMBL" id="QNT98185.1"/>
    </source>
</evidence>
<reference evidence="1 2" key="1">
    <citation type="submission" date="2020-04" db="EMBL/GenBank/DDBJ databases">
        <title>Characterization and engineering of Streptomyces griseofuscus DSM40191 as a potential heterologous host for expression of BGCs.</title>
        <authorList>
            <person name="Gren T."/>
            <person name="Whitford C.M."/>
            <person name="Mohite O.S."/>
            <person name="Joergensen T.S."/>
            <person name="Nielsen J.B."/>
            <person name="Lee S.Y."/>
            <person name="Weber T."/>
        </authorList>
    </citation>
    <scope>NUCLEOTIDE SEQUENCE [LARGE SCALE GENOMIC DNA]</scope>
    <source>
        <strain evidence="1 2">DSM 40191</strain>
        <plasmid evidence="1 2">pSGRIFU1</plasmid>
    </source>
</reference>
<evidence type="ECO:0008006" key="3">
    <source>
        <dbReference type="Google" id="ProtNLM"/>
    </source>
</evidence>
<geneLocation type="plasmid" evidence="1 2">
    <name>pSGRIFU1</name>
</geneLocation>
<dbReference type="KEGG" id="sgf:HEP81_07957"/>
<organism evidence="1 2">
    <name type="scientific">Streptomyces griseofuscus</name>
    <dbReference type="NCBI Taxonomy" id="146922"/>
    <lineage>
        <taxon>Bacteria</taxon>
        <taxon>Bacillati</taxon>
        <taxon>Actinomycetota</taxon>
        <taxon>Actinomycetes</taxon>
        <taxon>Kitasatosporales</taxon>
        <taxon>Streptomycetaceae</taxon>
        <taxon>Streptomyces</taxon>
    </lineage>
</organism>
<dbReference type="Proteomes" id="UP000516422">
    <property type="component" value="Plasmid pSGRIFU1"/>
</dbReference>
<evidence type="ECO:0000313" key="2">
    <source>
        <dbReference type="Proteomes" id="UP000516422"/>
    </source>
</evidence>
<dbReference type="RefSeq" id="WP_011113164.1">
    <property type="nucleotide sequence ID" value="NZ_CP051007.1"/>
</dbReference>
<dbReference type="EMBL" id="CP051007">
    <property type="protein sequence ID" value="QNT98185.1"/>
    <property type="molecule type" value="Genomic_DNA"/>
</dbReference>
<name>A0A7H1QD05_9ACTN</name>
<keyword evidence="1" id="KW-0614">Plasmid</keyword>
<dbReference type="GeneID" id="91467443"/>
<accession>A0A7H1QD05</accession>
<dbReference type="SUPFAM" id="SSF56784">
    <property type="entry name" value="HAD-like"/>
    <property type="match status" value="1"/>
</dbReference>
<sequence length="246" mass="26334">MTARHLRLVAVNIDGVLLNDTFSPVIHRFVVGRGGRYTAELERALFSQPQRTAAAAAAAGCGWQASPEELLAAYFAEREAYLRDHPVRVLDGAQRLLARLRDLGVTVVCYGGLDRSHFDRHLGGLAGYFDAPGYVCTDGFRPGVKEITRDIVGVRFDQALFIDDVARVAETARSLGAAFIGHPSPFAHGFQAEAMRRAGVRHVVRSLDAIDERLLHALDAEAAAVHRAGPGAGGTGAGFDHPVTGG</sequence>
<dbReference type="Gene3D" id="3.40.50.1000">
    <property type="entry name" value="HAD superfamily/HAD-like"/>
    <property type="match status" value="1"/>
</dbReference>
<dbReference type="InterPro" id="IPR023214">
    <property type="entry name" value="HAD_sf"/>
</dbReference>
<protein>
    <recommendedName>
        <fullName evidence="3">Haloacid dehalogenase-like hydrolase</fullName>
    </recommendedName>
</protein>
<dbReference type="AlphaFoldDB" id="A0A7H1QD05"/>
<proteinExistence type="predicted"/>
<dbReference type="InterPro" id="IPR036412">
    <property type="entry name" value="HAD-like_sf"/>
</dbReference>
<gene>
    <name evidence="1" type="ORF">HEP81_07957</name>
</gene>